<dbReference type="GeneTree" id="ENSGT01130000279771"/>
<evidence type="ECO:0000256" key="1">
    <source>
        <dbReference type="SAM" id="MobiDB-lite"/>
    </source>
</evidence>
<sequence length="77" mass="8638">MASQNHDPAAASVAATHKGAKPSGVAAWGPMGKRLWQGKCLPWPSIILPTLTFSILKGNKKKWLCYFHPRRWKIRSR</sequence>
<evidence type="ECO:0000313" key="2">
    <source>
        <dbReference type="Ensembl" id="ENSCAFP00020025340.1"/>
    </source>
</evidence>
<dbReference type="AlphaFoldDB" id="A0A8C0L608"/>
<reference evidence="2" key="1">
    <citation type="submission" date="2025-08" db="UniProtKB">
        <authorList>
            <consortium name="Ensembl"/>
        </authorList>
    </citation>
    <scope>IDENTIFICATION</scope>
</reference>
<proteinExistence type="predicted"/>
<protein>
    <submittedName>
        <fullName evidence="2">Uncharacterized protein</fullName>
    </submittedName>
</protein>
<organism evidence="2 3">
    <name type="scientific">Canis lupus dingo</name>
    <name type="common">dingo</name>
    <dbReference type="NCBI Taxonomy" id="286419"/>
    <lineage>
        <taxon>Eukaryota</taxon>
        <taxon>Metazoa</taxon>
        <taxon>Chordata</taxon>
        <taxon>Craniata</taxon>
        <taxon>Vertebrata</taxon>
        <taxon>Euteleostomi</taxon>
        <taxon>Mammalia</taxon>
        <taxon>Eutheria</taxon>
        <taxon>Laurasiatheria</taxon>
        <taxon>Carnivora</taxon>
        <taxon>Caniformia</taxon>
        <taxon>Canidae</taxon>
        <taxon>Canis</taxon>
    </lineage>
</organism>
<feature type="region of interest" description="Disordered" evidence="1">
    <location>
        <begin position="1"/>
        <end position="25"/>
    </location>
</feature>
<dbReference type="Proteomes" id="UP000694391">
    <property type="component" value="Unplaced"/>
</dbReference>
<accession>A0A8C0L608</accession>
<reference evidence="2" key="2">
    <citation type="submission" date="2025-09" db="UniProtKB">
        <authorList>
            <consortium name="Ensembl"/>
        </authorList>
    </citation>
    <scope>IDENTIFICATION</scope>
</reference>
<name>A0A8C0L608_CANLU</name>
<dbReference type="Ensembl" id="ENSCAFT00020029260.1">
    <property type="protein sequence ID" value="ENSCAFP00020025340.1"/>
    <property type="gene ID" value="ENSCAFG00020019953.1"/>
</dbReference>
<evidence type="ECO:0000313" key="3">
    <source>
        <dbReference type="Proteomes" id="UP000694391"/>
    </source>
</evidence>
<keyword evidence="3" id="KW-1185">Reference proteome</keyword>